<evidence type="ECO:0000313" key="1">
    <source>
        <dbReference type="EMBL" id="MEN3745763.1"/>
    </source>
</evidence>
<evidence type="ECO:0008006" key="3">
    <source>
        <dbReference type="Google" id="ProtNLM"/>
    </source>
</evidence>
<dbReference type="SUPFAM" id="SSF52540">
    <property type="entry name" value="P-loop containing nucleoside triphosphate hydrolases"/>
    <property type="match status" value="1"/>
</dbReference>
<dbReference type="RefSeq" id="WP_346244768.1">
    <property type="nucleotide sequence ID" value="NZ_JBDIZK010000001.1"/>
</dbReference>
<dbReference type="Proteomes" id="UP001427805">
    <property type="component" value="Unassembled WGS sequence"/>
</dbReference>
<sequence>MSLTIDDLFASPDHYLHSYEGDAALFVPMHRAAYHRSIFLDGRIQPAATGTMALPVATLAGSIPPPAATAWIFHMAHCGSTLLARALDDPGGSLVLREPLALRQTAIQSDPLRLALTTAMIGKRYRADAPTLVKANVPVNFLLPQLTAIDGEAAAILLYLPLRDYLLAILRSDNHRNWLRNVTGLMAPHLGDLSALSDAERAAALWLGQIDRFAQALAALPNARVLDAERFFTDPLPVLTAAATQLGLPLEPAELARTVAGPLFATYSKNPQVAFDNADRLARRAELERAIGPELDAASAWIESAAPGRDPLAPLVERALIR</sequence>
<protein>
    <recommendedName>
        <fullName evidence="3">Sulfotransferase family protein</fullName>
    </recommendedName>
</protein>
<reference evidence="1 2" key="1">
    <citation type="submission" date="2024-05" db="EMBL/GenBank/DDBJ databases">
        <title>Sphingomonas sp. HF-S3 16S ribosomal RNA gene Genome sequencing and assembly.</title>
        <authorList>
            <person name="Lee H."/>
        </authorList>
    </citation>
    <scope>NUCLEOTIDE SEQUENCE [LARGE SCALE GENOMIC DNA]</scope>
    <source>
        <strain evidence="1 2">HF-S3</strain>
    </source>
</reference>
<accession>A0ABV0B2E0</accession>
<evidence type="ECO:0000313" key="2">
    <source>
        <dbReference type="Proteomes" id="UP001427805"/>
    </source>
</evidence>
<dbReference type="EMBL" id="JBDIZK010000001">
    <property type="protein sequence ID" value="MEN3745763.1"/>
    <property type="molecule type" value="Genomic_DNA"/>
</dbReference>
<proteinExistence type="predicted"/>
<organism evidence="1 2">
    <name type="scientific">Sphingomonas rustica</name>
    <dbReference type="NCBI Taxonomy" id="3103142"/>
    <lineage>
        <taxon>Bacteria</taxon>
        <taxon>Pseudomonadati</taxon>
        <taxon>Pseudomonadota</taxon>
        <taxon>Alphaproteobacteria</taxon>
        <taxon>Sphingomonadales</taxon>
        <taxon>Sphingomonadaceae</taxon>
        <taxon>Sphingomonas</taxon>
    </lineage>
</organism>
<dbReference type="Gene3D" id="3.40.50.300">
    <property type="entry name" value="P-loop containing nucleotide triphosphate hydrolases"/>
    <property type="match status" value="1"/>
</dbReference>
<name>A0ABV0B2E0_9SPHN</name>
<gene>
    <name evidence="1" type="ORF">TPR58_01190</name>
</gene>
<dbReference type="InterPro" id="IPR027417">
    <property type="entry name" value="P-loop_NTPase"/>
</dbReference>
<comment type="caution">
    <text evidence="1">The sequence shown here is derived from an EMBL/GenBank/DDBJ whole genome shotgun (WGS) entry which is preliminary data.</text>
</comment>
<keyword evidence="2" id="KW-1185">Reference proteome</keyword>